<dbReference type="InterPro" id="IPR014816">
    <property type="entry name" value="tRNA_MeTrfase_Gcd14"/>
</dbReference>
<dbReference type="GO" id="GO:0030488">
    <property type="term" value="P:tRNA methylation"/>
    <property type="evidence" value="ECO:0007669"/>
    <property type="project" value="InterPro"/>
</dbReference>
<feature type="binding site" evidence="10">
    <location>
        <position position="203"/>
    </location>
    <ligand>
        <name>S-adenosyl-L-methionine</name>
        <dbReference type="ChEBI" id="CHEBI:59789"/>
    </ligand>
</feature>
<feature type="region of interest" description="Disordered" evidence="11">
    <location>
        <begin position="310"/>
        <end position="329"/>
    </location>
</feature>
<evidence type="ECO:0000256" key="11">
    <source>
        <dbReference type="SAM" id="MobiDB-lite"/>
    </source>
</evidence>
<evidence type="ECO:0000256" key="9">
    <source>
        <dbReference type="PIRNR" id="PIRNR017269"/>
    </source>
</evidence>
<name>A0A0A8L9D4_9SACH</name>
<gene>
    <name evidence="13" type="ORF">KLDO_g3016</name>
</gene>
<dbReference type="AlphaFoldDB" id="A0A0A8L9D4"/>
<dbReference type="EMBL" id="CCBQ010000040">
    <property type="protein sequence ID" value="CDO94760.1"/>
    <property type="molecule type" value="Genomic_DNA"/>
</dbReference>
<comment type="caution">
    <text evidence="13">The sequence shown here is derived from an EMBL/GenBank/DDBJ whole genome shotgun (WGS) entry which is preliminary data.</text>
</comment>
<reference evidence="13 14" key="1">
    <citation type="submission" date="2014-03" db="EMBL/GenBank/DDBJ databases">
        <title>The genome of Kluyveromyces dobzhanskii.</title>
        <authorList>
            <person name="Nystedt B."/>
            <person name="Astrom S."/>
        </authorList>
    </citation>
    <scope>NUCLEOTIDE SEQUENCE [LARGE SCALE GENOMIC DNA]</scope>
    <source>
        <strain evidence="13 14">CBS 2104</strain>
    </source>
</reference>
<keyword evidence="4 9" id="KW-0489">Methyltransferase</keyword>
<protein>
    <recommendedName>
        <fullName evidence="3 9">tRNA (adenine(58)-N(1))-methyltransferase catalytic subunit TRM61</fullName>
        <ecNumber evidence="2 9">2.1.1.220</ecNumber>
    </recommendedName>
</protein>
<feature type="domain" description="tRNA (adenine(58)-N(1))-methyltransferase catalytic subunit TRM61 C-terminal" evidence="12">
    <location>
        <begin position="69"/>
        <end position="362"/>
    </location>
</feature>
<feature type="compositionally biased region" description="Basic and acidic residues" evidence="11">
    <location>
        <begin position="400"/>
        <end position="409"/>
    </location>
</feature>
<evidence type="ECO:0000256" key="1">
    <source>
        <dbReference type="ARBA" id="ARBA00004123"/>
    </source>
</evidence>
<evidence type="ECO:0000313" key="14">
    <source>
        <dbReference type="Proteomes" id="UP000031516"/>
    </source>
</evidence>
<keyword evidence="6 9" id="KW-0949">S-adenosyl-L-methionine</keyword>
<dbReference type="Proteomes" id="UP000031516">
    <property type="component" value="Unassembled WGS sequence"/>
</dbReference>
<comment type="catalytic activity">
    <reaction evidence="9">
        <text>adenosine(58) in tRNA + S-adenosyl-L-methionine = N(1)-methyladenosine(58) in tRNA + S-adenosyl-L-homocysteine + H(+)</text>
        <dbReference type="Rhea" id="RHEA:43152"/>
        <dbReference type="Rhea" id="RHEA-COMP:10365"/>
        <dbReference type="Rhea" id="RHEA-COMP:10366"/>
        <dbReference type="ChEBI" id="CHEBI:15378"/>
        <dbReference type="ChEBI" id="CHEBI:57856"/>
        <dbReference type="ChEBI" id="CHEBI:59789"/>
        <dbReference type="ChEBI" id="CHEBI:74411"/>
        <dbReference type="ChEBI" id="CHEBI:74491"/>
        <dbReference type="EC" id="2.1.1.220"/>
    </reaction>
</comment>
<dbReference type="Gene3D" id="3.10.330.20">
    <property type="match status" value="1"/>
</dbReference>
<proteinExistence type="inferred from homology"/>
<feature type="binding site" evidence="10">
    <location>
        <position position="167"/>
    </location>
    <ligand>
        <name>S-adenosyl-L-methionine</name>
        <dbReference type="ChEBI" id="CHEBI:59789"/>
    </ligand>
</feature>
<organism evidence="13 14">
    <name type="scientific">Kluyveromyces dobzhanskii CBS 2104</name>
    <dbReference type="NCBI Taxonomy" id="1427455"/>
    <lineage>
        <taxon>Eukaryota</taxon>
        <taxon>Fungi</taxon>
        <taxon>Dikarya</taxon>
        <taxon>Ascomycota</taxon>
        <taxon>Saccharomycotina</taxon>
        <taxon>Saccharomycetes</taxon>
        <taxon>Saccharomycetales</taxon>
        <taxon>Saccharomycetaceae</taxon>
        <taxon>Kluyveromyces</taxon>
    </lineage>
</organism>
<evidence type="ECO:0000259" key="12">
    <source>
        <dbReference type="Pfam" id="PF08704"/>
    </source>
</evidence>
<comment type="function">
    <text evidence="9">Catalytic subunit of tRNA (adenine-N(1)-)-methyltransferase, which catalyzes the formation of N(1)-methyladenine at position 58 (m1A58) in initiator methionyl-tRNA.</text>
</comment>
<sequence length="409" mass="46887">MSQFFDYKDLIKEGDLVLAWLSRDNLKPITVKDGEVFNTRYGAFSHSDMIGKPFGSQIAIRTKGSNRYGFIHILQPTPELWSISLPHRTQIVYTPDSSYIMQRMQCNPSSRVIEAGTGSGSFSHAFARSAGHLFSYEFHEVRYEQAKQEFNVHGLLESGNTTITHRDVCKDGFEIKKGDTTSHTFSDPEETKMDLNADCIFLDLPAPWEAIPNLNSVISKERKATLCCFSPCIEQVDKTLEVLEEHGWQDVQTVEIQGRQYEARRQMVRRLDDAIERLKDVKRRKTEGLEKRQAEKERGTDGILNVEAIDSNQDSKPTEKTHFNPFGKGTRVKEGDSSFEWTQVSKVESEIKSHTSFLTFASKIIDHTRDEEQIKSYLATFKDQGNKLSKREQRRLKAQTTKDTKEEQL</sequence>
<dbReference type="InterPro" id="IPR029063">
    <property type="entry name" value="SAM-dependent_MTases_sf"/>
</dbReference>
<dbReference type="InterPro" id="IPR049470">
    <property type="entry name" value="TRM61_C"/>
</dbReference>
<dbReference type="PIRSF" id="PIRSF017269">
    <property type="entry name" value="GCD14"/>
    <property type="match status" value="1"/>
</dbReference>
<keyword evidence="8 9" id="KW-0539">Nucleus</keyword>
<dbReference type="OrthoDB" id="1925287at2759"/>
<evidence type="ECO:0000256" key="8">
    <source>
        <dbReference type="ARBA" id="ARBA00023242"/>
    </source>
</evidence>
<feature type="region of interest" description="Disordered" evidence="11">
    <location>
        <begin position="382"/>
        <end position="409"/>
    </location>
</feature>
<evidence type="ECO:0000256" key="7">
    <source>
        <dbReference type="ARBA" id="ARBA00022694"/>
    </source>
</evidence>
<evidence type="ECO:0000256" key="4">
    <source>
        <dbReference type="ARBA" id="ARBA00022603"/>
    </source>
</evidence>
<evidence type="ECO:0000256" key="2">
    <source>
        <dbReference type="ARBA" id="ARBA00012796"/>
    </source>
</evidence>
<evidence type="ECO:0000256" key="3">
    <source>
        <dbReference type="ARBA" id="ARBA00015963"/>
    </source>
</evidence>
<evidence type="ECO:0000256" key="6">
    <source>
        <dbReference type="ARBA" id="ARBA00022691"/>
    </source>
</evidence>
<keyword evidence="7 9" id="KW-0819">tRNA processing</keyword>
<dbReference type="GO" id="GO:0160107">
    <property type="term" value="F:tRNA (adenine(58)-N1)-methyltransferase activity"/>
    <property type="evidence" value="ECO:0007669"/>
    <property type="project" value="UniProtKB-EC"/>
</dbReference>
<dbReference type="PANTHER" id="PTHR12133:SF2">
    <property type="entry name" value="TRNA (ADENINE(58)-N(1))-METHYLTRANSFERASE CATALYTIC SUBUNIT TRMT61A"/>
    <property type="match status" value="1"/>
</dbReference>
<dbReference type="Gene3D" id="3.40.50.150">
    <property type="entry name" value="Vaccinia Virus protein VP39"/>
    <property type="match status" value="1"/>
</dbReference>
<keyword evidence="14" id="KW-1185">Reference proteome</keyword>
<dbReference type="FunFam" id="3.10.330.20:FF:000002">
    <property type="entry name" value="tRNA (adenine(58)-N(1))-methyltransferase catalytic subunit TRMT61A"/>
    <property type="match status" value="1"/>
</dbReference>
<dbReference type="PANTHER" id="PTHR12133">
    <property type="entry name" value="TRNA (ADENINE(58)-N(1))-METHYLTRANSFERASE"/>
    <property type="match status" value="1"/>
</dbReference>
<dbReference type="PROSITE" id="PS51620">
    <property type="entry name" value="SAM_TRM61"/>
    <property type="match status" value="1"/>
</dbReference>
<feature type="binding site" evidence="10">
    <location>
        <position position="137"/>
    </location>
    <ligand>
        <name>S-adenosyl-L-methionine</name>
        <dbReference type="ChEBI" id="CHEBI:59789"/>
    </ligand>
</feature>
<dbReference type="EC" id="2.1.1.220" evidence="2 9"/>
<dbReference type="GO" id="GO:0031515">
    <property type="term" value="C:tRNA (m1A) methyltransferase complex"/>
    <property type="evidence" value="ECO:0007669"/>
    <property type="project" value="UniProtKB-UniRule"/>
</dbReference>
<evidence type="ECO:0000313" key="13">
    <source>
        <dbReference type="EMBL" id="CDO94760.1"/>
    </source>
</evidence>
<dbReference type="Pfam" id="PF08704">
    <property type="entry name" value="GCD14"/>
    <property type="match status" value="1"/>
</dbReference>
<keyword evidence="5 9" id="KW-0808">Transferase</keyword>
<accession>A0A0A8L9D4</accession>
<dbReference type="GO" id="GO:0005634">
    <property type="term" value="C:nucleus"/>
    <property type="evidence" value="ECO:0007669"/>
    <property type="project" value="UniProtKB-SubCell"/>
</dbReference>
<evidence type="ECO:0000256" key="10">
    <source>
        <dbReference type="PIRSR" id="PIRSR017269-1"/>
    </source>
</evidence>
<dbReference type="SUPFAM" id="SSF53335">
    <property type="entry name" value="S-adenosyl-L-methionine-dependent methyltransferases"/>
    <property type="match status" value="1"/>
</dbReference>
<comment type="similarity">
    <text evidence="9">Belongs to the class I-like SAM-binding methyltransferase superfamily. TRM61 family.</text>
</comment>
<comment type="subcellular location">
    <subcellularLocation>
        <location evidence="1 9">Nucleus</location>
    </subcellularLocation>
</comment>
<evidence type="ECO:0000256" key="5">
    <source>
        <dbReference type="ARBA" id="ARBA00022679"/>
    </source>
</evidence>